<dbReference type="CDD" id="cd10567">
    <property type="entry name" value="SWIB-MDM2_like"/>
    <property type="match status" value="1"/>
</dbReference>
<feature type="compositionally biased region" description="Acidic residues" evidence="1">
    <location>
        <begin position="84"/>
        <end position="104"/>
    </location>
</feature>
<feature type="domain" description="DM2" evidence="2">
    <location>
        <begin position="193"/>
        <end position="270"/>
    </location>
</feature>
<feature type="region of interest" description="Disordered" evidence="1">
    <location>
        <begin position="77"/>
        <end position="190"/>
    </location>
</feature>
<dbReference type="InterPro" id="IPR019835">
    <property type="entry name" value="SWIB_domain"/>
</dbReference>
<dbReference type="Pfam" id="PF02201">
    <property type="entry name" value="SWIB"/>
    <property type="match status" value="1"/>
</dbReference>
<keyword evidence="4" id="KW-1185">Reference proteome</keyword>
<accession>A0A0C9U7W1</accession>
<dbReference type="EMBL" id="KN819336">
    <property type="protein sequence ID" value="KIJ15497.1"/>
    <property type="molecule type" value="Genomic_DNA"/>
</dbReference>
<evidence type="ECO:0000256" key="1">
    <source>
        <dbReference type="SAM" id="MobiDB-lite"/>
    </source>
</evidence>
<evidence type="ECO:0000313" key="3">
    <source>
        <dbReference type="EMBL" id="KIJ15497.1"/>
    </source>
</evidence>
<dbReference type="SUPFAM" id="SSF47592">
    <property type="entry name" value="SWIB/MDM2 domain"/>
    <property type="match status" value="1"/>
</dbReference>
<dbReference type="SMART" id="SM00151">
    <property type="entry name" value="SWIB"/>
    <property type="match status" value="1"/>
</dbReference>
<sequence>MSFDLQALQAPITCILSAPGVDLTTISAKRVRKALIEDPQYATPGLTAEAMKERRIEVNQVISRVFETVSRAAANDELKRRREDDDEDEWDAGDEPVDASEDSGEAQVHTKAITPKKRKGKKTVEESDAELARKLSTQINSRSRRGPSNAAASSPKKAKRKPKKSAKTVDSGDEDDDDGGEVKKKKRGAAKGGFAKEYTLSDPLSTLVGVEKLSRPQVVKKLWEYIHGHELQNPSNKKEIICDDAFRAVFAVDKIDMFRMNKVLGQHLHEE</sequence>
<dbReference type="InterPro" id="IPR003121">
    <property type="entry name" value="SWIB_MDM2_domain"/>
</dbReference>
<dbReference type="PROSITE" id="PS51925">
    <property type="entry name" value="SWIB_MDM2"/>
    <property type="match status" value="1"/>
</dbReference>
<feature type="compositionally biased region" description="Basic and acidic residues" evidence="1">
    <location>
        <begin position="122"/>
        <end position="133"/>
    </location>
</feature>
<evidence type="ECO:0000259" key="2">
    <source>
        <dbReference type="PROSITE" id="PS51925"/>
    </source>
</evidence>
<proteinExistence type="predicted"/>
<evidence type="ECO:0000313" key="4">
    <source>
        <dbReference type="Proteomes" id="UP000053647"/>
    </source>
</evidence>
<dbReference type="InterPro" id="IPR036885">
    <property type="entry name" value="SWIB_MDM2_dom_sf"/>
</dbReference>
<name>A0A0C9U7W1_PAXIN</name>
<reference evidence="4" key="2">
    <citation type="submission" date="2015-01" db="EMBL/GenBank/DDBJ databases">
        <title>Evolutionary Origins and Diversification of the Mycorrhizal Mutualists.</title>
        <authorList>
            <consortium name="DOE Joint Genome Institute"/>
            <consortium name="Mycorrhizal Genomics Consortium"/>
            <person name="Kohler A."/>
            <person name="Kuo A."/>
            <person name="Nagy L.G."/>
            <person name="Floudas D."/>
            <person name="Copeland A."/>
            <person name="Barry K.W."/>
            <person name="Cichocki N."/>
            <person name="Veneault-Fourrey C."/>
            <person name="LaButti K."/>
            <person name="Lindquist E.A."/>
            <person name="Lipzen A."/>
            <person name="Lundell T."/>
            <person name="Morin E."/>
            <person name="Murat C."/>
            <person name="Riley R."/>
            <person name="Ohm R."/>
            <person name="Sun H."/>
            <person name="Tunlid A."/>
            <person name="Henrissat B."/>
            <person name="Grigoriev I.V."/>
            <person name="Hibbett D.S."/>
            <person name="Martin F."/>
        </authorList>
    </citation>
    <scope>NUCLEOTIDE SEQUENCE [LARGE SCALE GENOMIC DNA]</scope>
    <source>
        <strain evidence="4">ATCC 200175</strain>
    </source>
</reference>
<organism evidence="3 4">
    <name type="scientific">Paxillus involutus ATCC 200175</name>
    <dbReference type="NCBI Taxonomy" id="664439"/>
    <lineage>
        <taxon>Eukaryota</taxon>
        <taxon>Fungi</taxon>
        <taxon>Dikarya</taxon>
        <taxon>Basidiomycota</taxon>
        <taxon>Agaricomycotina</taxon>
        <taxon>Agaricomycetes</taxon>
        <taxon>Agaricomycetidae</taxon>
        <taxon>Boletales</taxon>
        <taxon>Paxilineae</taxon>
        <taxon>Paxillaceae</taxon>
        <taxon>Paxillus</taxon>
    </lineage>
</organism>
<dbReference type="Gene3D" id="1.10.245.10">
    <property type="entry name" value="SWIB/MDM2 domain"/>
    <property type="match status" value="1"/>
</dbReference>
<gene>
    <name evidence="3" type="ORF">PAXINDRAFT_162996</name>
</gene>
<dbReference type="AlphaFoldDB" id="A0A0C9U7W1"/>
<dbReference type="OrthoDB" id="10251073at2759"/>
<dbReference type="Proteomes" id="UP000053647">
    <property type="component" value="Unassembled WGS sequence"/>
</dbReference>
<dbReference type="HOGENOM" id="CLU_046065_1_1_1"/>
<protein>
    <submittedName>
        <fullName evidence="3">Unplaced genomic scaffold PAXINscaffold_14, whole genome shotgun sequence</fullName>
    </submittedName>
</protein>
<feature type="compositionally biased region" description="Basic residues" evidence="1">
    <location>
        <begin position="156"/>
        <end position="166"/>
    </location>
</feature>
<reference evidence="3 4" key="1">
    <citation type="submission" date="2014-06" db="EMBL/GenBank/DDBJ databases">
        <authorList>
            <consortium name="DOE Joint Genome Institute"/>
            <person name="Kuo A."/>
            <person name="Kohler A."/>
            <person name="Nagy L.G."/>
            <person name="Floudas D."/>
            <person name="Copeland A."/>
            <person name="Barry K.W."/>
            <person name="Cichocki N."/>
            <person name="Veneault-Fourrey C."/>
            <person name="LaButti K."/>
            <person name="Lindquist E.A."/>
            <person name="Lipzen A."/>
            <person name="Lundell T."/>
            <person name="Morin E."/>
            <person name="Murat C."/>
            <person name="Sun H."/>
            <person name="Tunlid A."/>
            <person name="Henrissat B."/>
            <person name="Grigoriev I.V."/>
            <person name="Hibbett D.S."/>
            <person name="Martin F."/>
            <person name="Nordberg H.P."/>
            <person name="Cantor M.N."/>
            <person name="Hua S.X."/>
        </authorList>
    </citation>
    <scope>NUCLEOTIDE SEQUENCE [LARGE SCALE GENOMIC DNA]</scope>
    <source>
        <strain evidence="3 4">ATCC 200175</strain>
    </source>
</reference>
<dbReference type="PANTHER" id="PTHR13844">
    <property type="entry name" value="SWI/SNF-RELATED MATRIX-ASSOCIATED ACTIN-DEPENDENT REGULATOR OF CHROMATIN SUBFAMILY D"/>
    <property type="match status" value="1"/>
</dbReference>